<sequence length="164" mass="18773">MDGDDALQKVLRAFEKFYTIKTCDVDAPFCALAEFHAHGEQFFLTKAAKVADIDTNEYVFFAREKFLDAANLADLAETAWARGLRFVKPYFGHKNSDVSLVILAEESDSAAKNFVRKLHRYKSYKFGMYGWSAFCVSFCDFSSRKIFSNARGENLKKNLQKILF</sequence>
<proteinExistence type="predicted"/>
<dbReference type="InterPro" id="IPR058365">
    <property type="entry name" value="DUF8052"/>
</dbReference>
<evidence type="ECO:0000313" key="2">
    <source>
        <dbReference type="EMBL" id="QGT51514.1"/>
    </source>
</evidence>
<dbReference type="EMBL" id="MN577574">
    <property type="protein sequence ID" value="QGT51514.1"/>
    <property type="molecule type" value="Genomic_DNA"/>
</dbReference>
<protein>
    <recommendedName>
        <fullName evidence="1">DUF8052 domain-containing protein</fullName>
    </recommendedName>
</protein>
<dbReference type="AlphaFoldDB" id="A0A650ERC3"/>
<name>A0A650ERC3_9SPIO</name>
<accession>A0A650ERC3</accession>
<evidence type="ECO:0000259" key="1">
    <source>
        <dbReference type="Pfam" id="PF26226"/>
    </source>
</evidence>
<gene>
    <name evidence="2" type="ORF">Unknown280_2060</name>
</gene>
<organism evidence="2">
    <name type="scientific">uncultured Spirochaetaceae bacterium</name>
    <dbReference type="NCBI Taxonomy" id="201186"/>
    <lineage>
        <taxon>Bacteria</taxon>
        <taxon>Pseudomonadati</taxon>
        <taxon>Spirochaetota</taxon>
        <taxon>Spirochaetia</taxon>
        <taxon>Spirochaetales</taxon>
        <taxon>Spirochaetaceae</taxon>
        <taxon>environmental samples</taxon>
    </lineage>
</organism>
<reference evidence="2" key="1">
    <citation type="journal article" date="2020" name="J. ISSAAS">
        <title>Lactobacilli and other gastrointestinal microbiota of Peromyscus leucopus, reservoir host for agents of Lyme disease and other zoonoses in North America.</title>
        <authorList>
            <person name="Milovic A."/>
            <person name="Bassam K."/>
            <person name="Shao H."/>
            <person name="Chatzistamou I."/>
            <person name="Tufts D.M."/>
            <person name="Diuk-Wasser M."/>
            <person name="Barbour A.G."/>
        </authorList>
    </citation>
    <scope>NUCLEOTIDE SEQUENCE</scope>
    <source>
        <strain evidence="2">LL50</strain>
    </source>
</reference>
<feature type="domain" description="DUF8052" evidence="1">
    <location>
        <begin position="5"/>
        <end position="160"/>
    </location>
</feature>
<dbReference type="Pfam" id="PF26226">
    <property type="entry name" value="DUF8052"/>
    <property type="match status" value="1"/>
</dbReference>